<dbReference type="EMBL" id="BGZK01000125">
    <property type="protein sequence ID" value="GBP21172.1"/>
    <property type="molecule type" value="Genomic_DNA"/>
</dbReference>
<evidence type="ECO:0000313" key="3">
    <source>
        <dbReference type="Proteomes" id="UP000299102"/>
    </source>
</evidence>
<dbReference type="OrthoDB" id="125347at2759"/>
<name>A0A4C1U4B4_EUMVA</name>
<protein>
    <submittedName>
        <fullName evidence="2">Uncharacterized protein</fullName>
    </submittedName>
</protein>
<keyword evidence="3" id="KW-1185">Reference proteome</keyword>
<gene>
    <name evidence="2" type="ORF">EVAR_11203_1</name>
</gene>
<dbReference type="AlphaFoldDB" id="A0A4C1U4B4"/>
<proteinExistence type="predicted"/>
<reference evidence="2 3" key="1">
    <citation type="journal article" date="2019" name="Commun. Biol.">
        <title>The bagworm genome reveals a unique fibroin gene that provides high tensile strength.</title>
        <authorList>
            <person name="Kono N."/>
            <person name="Nakamura H."/>
            <person name="Ohtoshi R."/>
            <person name="Tomita M."/>
            <person name="Numata K."/>
            <person name="Arakawa K."/>
        </authorList>
    </citation>
    <scope>NUCLEOTIDE SEQUENCE [LARGE SCALE GENOMIC DNA]</scope>
</reference>
<evidence type="ECO:0000313" key="2">
    <source>
        <dbReference type="EMBL" id="GBP21172.1"/>
    </source>
</evidence>
<dbReference type="Proteomes" id="UP000299102">
    <property type="component" value="Unassembled WGS sequence"/>
</dbReference>
<sequence length="108" mass="12471">MYSDAKLHGFAVIRTTDRDPLSTYEWNLCKHERVRTGLPARAPRTAARVSLLFSDFKKKLDKHNYDSNFAYNADETRLNWKSLPSKSLASMRENSAPGYKTSKERKSE</sequence>
<accession>A0A4C1U4B4</accession>
<evidence type="ECO:0000256" key="1">
    <source>
        <dbReference type="SAM" id="MobiDB-lite"/>
    </source>
</evidence>
<organism evidence="2 3">
    <name type="scientific">Eumeta variegata</name>
    <name type="common">Bagworm moth</name>
    <name type="synonym">Eumeta japonica</name>
    <dbReference type="NCBI Taxonomy" id="151549"/>
    <lineage>
        <taxon>Eukaryota</taxon>
        <taxon>Metazoa</taxon>
        <taxon>Ecdysozoa</taxon>
        <taxon>Arthropoda</taxon>
        <taxon>Hexapoda</taxon>
        <taxon>Insecta</taxon>
        <taxon>Pterygota</taxon>
        <taxon>Neoptera</taxon>
        <taxon>Endopterygota</taxon>
        <taxon>Lepidoptera</taxon>
        <taxon>Glossata</taxon>
        <taxon>Ditrysia</taxon>
        <taxon>Tineoidea</taxon>
        <taxon>Psychidae</taxon>
        <taxon>Oiketicinae</taxon>
        <taxon>Eumeta</taxon>
    </lineage>
</organism>
<feature type="region of interest" description="Disordered" evidence="1">
    <location>
        <begin position="89"/>
        <end position="108"/>
    </location>
</feature>
<comment type="caution">
    <text evidence="2">The sequence shown here is derived from an EMBL/GenBank/DDBJ whole genome shotgun (WGS) entry which is preliminary data.</text>
</comment>